<dbReference type="Proteomes" id="UP001163336">
    <property type="component" value="Chromosome"/>
</dbReference>
<organism evidence="2 3">
    <name type="scientific">Massilia varians</name>
    <dbReference type="NCBI Taxonomy" id="457921"/>
    <lineage>
        <taxon>Bacteria</taxon>
        <taxon>Pseudomonadati</taxon>
        <taxon>Pseudomonadota</taxon>
        <taxon>Betaproteobacteria</taxon>
        <taxon>Burkholderiales</taxon>
        <taxon>Oxalobacteraceae</taxon>
        <taxon>Telluria group</taxon>
        <taxon>Massilia</taxon>
    </lineage>
</organism>
<gene>
    <name evidence="2" type="ORF">MasN3_02170</name>
</gene>
<evidence type="ECO:0000256" key="1">
    <source>
        <dbReference type="SAM" id="SignalP"/>
    </source>
</evidence>
<dbReference type="Pfam" id="PF20329">
    <property type="entry name" value="DUF6624"/>
    <property type="match status" value="1"/>
</dbReference>
<protein>
    <recommendedName>
        <fullName evidence="4">Secreted protein</fullName>
    </recommendedName>
</protein>
<feature type="signal peptide" evidence="1">
    <location>
        <begin position="1"/>
        <end position="20"/>
    </location>
</feature>
<keyword evidence="1" id="KW-0732">Signal</keyword>
<evidence type="ECO:0008006" key="4">
    <source>
        <dbReference type="Google" id="ProtNLM"/>
    </source>
</evidence>
<evidence type="ECO:0000313" key="3">
    <source>
        <dbReference type="Proteomes" id="UP001163336"/>
    </source>
</evidence>
<proteinExistence type="predicted"/>
<feature type="chain" id="PRO_5046333267" description="Secreted protein" evidence="1">
    <location>
        <begin position="21"/>
        <end position="219"/>
    </location>
</feature>
<dbReference type="InterPro" id="IPR046732">
    <property type="entry name" value="DUF6624"/>
</dbReference>
<accession>A0ABM8C0M7</accession>
<name>A0ABM8C0M7_9BURK</name>
<dbReference type="EMBL" id="AP026966">
    <property type="protein sequence ID" value="BDT56723.1"/>
    <property type="molecule type" value="Genomic_DNA"/>
</dbReference>
<keyword evidence="3" id="KW-1185">Reference proteome</keyword>
<dbReference type="RefSeq" id="WP_281911571.1">
    <property type="nucleotide sequence ID" value="NZ_AP026966.1"/>
</dbReference>
<sequence length="219" mass="24359">MRLTATLLAACLALPLSALAEESCDGLADDLAVMKEAGQALRKRIDYLDPESPVQQKLMRHIELVDRVNTGRLKDLVMHCGWPSTATHGARAAADAWLLVEHAERDRAFQKQMLVLVERAAGANGEGLNRPFAYLDDRIAVAEKRPQRYGTQLSARGDDHCALEFAPFDNREQVEARRAQLGLPPLDTYRRMVLDMQKCPGLLPVPPVHYVGSQPLTRK</sequence>
<reference evidence="2" key="1">
    <citation type="submission" date="2022-11" db="EMBL/GenBank/DDBJ databases">
        <title>Isolation and characterization of PLA-degrading bacterium Massilia sp. from Antarctic soil.</title>
        <authorList>
            <person name="Sato K."/>
            <person name="Gomez-Fuentes C."/>
            <person name="Ahmad S.A."/>
            <person name="Zulkharnain A."/>
        </authorList>
    </citation>
    <scope>NUCLEOTIDE SEQUENCE</scope>
    <source>
        <strain evidence="2">N-3</strain>
    </source>
</reference>
<evidence type="ECO:0000313" key="2">
    <source>
        <dbReference type="EMBL" id="BDT56723.1"/>
    </source>
</evidence>